<dbReference type="OrthoDB" id="9942632at2"/>
<feature type="transmembrane region" description="Helical" evidence="1">
    <location>
        <begin position="53"/>
        <end position="78"/>
    </location>
</feature>
<dbReference type="KEGG" id="rde:RD1_1606"/>
<gene>
    <name evidence="2" type="ordered locus">RD1_1606</name>
</gene>
<dbReference type="STRING" id="375451.RD1_1606"/>
<keyword evidence="1" id="KW-0472">Membrane</keyword>
<proteinExistence type="predicted"/>
<sequence length="89" mass="9212">MTTKPSPEPPASPLLKPILRFIAFAIEAPATAAVRIACAMSVIALLIHTKASLLGASATGTGFAVLYATSAWGIALYLRAKERGGKDDT</sequence>
<evidence type="ECO:0000256" key="1">
    <source>
        <dbReference type="SAM" id="Phobius"/>
    </source>
</evidence>
<dbReference type="EMBL" id="CP000362">
    <property type="protein sequence ID" value="ABG31233.1"/>
    <property type="molecule type" value="Genomic_DNA"/>
</dbReference>
<dbReference type="AlphaFoldDB" id="Q169W0"/>
<protein>
    <submittedName>
        <fullName evidence="2">Uncharacterized protein</fullName>
    </submittedName>
</protein>
<organism evidence="2 3">
    <name type="scientific">Roseobacter denitrificans (strain ATCC 33942 / OCh 114)</name>
    <name type="common">Erythrobacter sp. (strain OCh 114)</name>
    <name type="synonym">Roseobacter denitrificans</name>
    <dbReference type="NCBI Taxonomy" id="375451"/>
    <lineage>
        <taxon>Bacteria</taxon>
        <taxon>Pseudomonadati</taxon>
        <taxon>Pseudomonadota</taxon>
        <taxon>Alphaproteobacteria</taxon>
        <taxon>Rhodobacterales</taxon>
        <taxon>Roseobacteraceae</taxon>
        <taxon>Roseobacter</taxon>
    </lineage>
</organism>
<dbReference type="eggNOG" id="ENOG5030N60">
    <property type="taxonomic scope" value="Bacteria"/>
</dbReference>
<feature type="transmembrane region" description="Helical" evidence="1">
    <location>
        <begin position="21"/>
        <end position="47"/>
    </location>
</feature>
<name>Q169W0_ROSDO</name>
<dbReference type="Proteomes" id="UP000007029">
    <property type="component" value="Chromosome"/>
</dbReference>
<accession>Q169W0</accession>
<keyword evidence="1" id="KW-1133">Transmembrane helix</keyword>
<keyword evidence="1" id="KW-0812">Transmembrane</keyword>
<evidence type="ECO:0000313" key="2">
    <source>
        <dbReference type="EMBL" id="ABG31233.1"/>
    </source>
</evidence>
<reference evidence="2 3" key="1">
    <citation type="journal article" date="2007" name="J. Bacteriol.">
        <title>The complete genome sequence of Roseobacter denitrificans reveals a mixotrophic rather than photosynthetic metabolism.</title>
        <authorList>
            <person name="Swingley W.D."/>
            <person name="Sadekar S."/>
            <person name="Mastrian S.D."/>
            <person name="Matthies H.J."/>
            <person name="Hao J."/>
            <person name="Ramos H."/>
            <person name="Acharya C.R."/>
            <person name="Conrad A.L."/>
            <person name="Taylor H.L."/>
            <person name="Dejesa L.C."/>
            <person name="Shah M.K."/>
            <person name="O'huallachain M.E."/>
            <person name="Lince M.T."/>
            <person name="Blankenship R.E."/>
            <person name="Beatty J.T."/>
            <person name="Touchman J.W."/>
        </authorList>
    </citation>
    <scope>NUCLEOTIDE SEQUENCE [LARGE SCALE GENOMIC DNA]</scope>
    <source>
        <strain evidence="3">ATCC 33942 / OCh 114</strain>
    </source>
</reference>
<dbReference type="HOGENOM" id="CLU_2452713_0_0_5"/>
<keyword evidence="3" id="KW-1185">Reference proteome</keyword>
<dbReference type="RefSeq" id="WP_011567853.1">
    <property type="nucleotide sequence ID" value="NC_008209.1"/>
</dbReference>
<evidence type="ECO:0000313" key="3">
    <source>
        <dbReference type="Proteomes" id="UP000007029"/>
    </source>
</evidence>